<dbReference type="Gene3D" id="3.40.50.1240">
    <property type="entry name" value="Phosphoglycerate mutase-like"/>
    <property type="match status" value="1"/>
</dbReference>
<sequence>THTLELVLEQMDCSALPIIQDWRLNERHYGALQGLNKRETAEKHGAQQVLEWRRGFSVRPPELAYDHPTHPRNDSRYSGVPNLPGAESLADTLVRVRAWSQEALVPLLRTDQCVLVVAHGNSLRALAKLLEHLSEEEILEFNIPTGIPMVYRLDEDLTVLSRRFLADDAKLKAAVDEVRNQASAKQGNHSG</sequence>
<dbReference type="EC" id="5.4.2.11" evidence="2"/>
<protein>
    <recommendedName>
        <fullName evidence="2">phosphoglycerate mutase (2,3-diphosphoglycerate-dependent)</fullName>
        <ecNumber evidence="2">5.4.2.11</ecNumber>
    </recommendedName>
</protein>
<evidence type="ECO:0000313" key="5">
    <source>
        <dbReference type="EMBL" id="SVA03002.1"/>
    </source>
</evidence>
<dbReference type="EMBL" id="UINC01003063">
    <property type="protein sequence ID" value="SVA03002.1"/>
    <property type="molecule type" value="Genomic_DNA"/>
</dbReference>
<proteinExistence type="inferred from homology"/>
<keyword evidence="3" id="KW-0324">Glycolysis</keyword>
<dbReference type="AlphaFoldDB" id="A0A381SFY7"/>
<dbReference type="InterPro" id="IPR013078">
    <property type="entry name" value="His_Pase_superF_clade-1"/>
</dbReference>
<organism evidence="5">
    <name type="scientific">marine metagenome</name>
    <dbReference type="NCBI Taxonomy" id="408172"/>
    <lineage>
        <taxon>unclassified sequences</taxon>
        <taxon>metagenomes</taxon>
        <taxon>ecological metagenomes</taxon>
    </lineage>
</organism>
<evidence type="ECO:0000256" key="1">
    <source>
        <dbReference type="ARBA" id="ARBA00006717"/>
    </source>
</evidence>
<reference evidence="5" key="1">
    <citation type="submission" date="2018-05" db="EMBL/GenBank/DDBJ databases">
        <authorList>
            <person name="Lanie J.A."/>
            <person name="Ng W.-L."/>
            <person name="Kazmierczak K.M."/>
            <person name="Andrzejewski T.M."/>
            <person name="Davidsen T.M."/>
            <person name="Wayne K.J."/>
            <person name="Tettelin H."/>
            <person name="Glass J.I."/>
            <person name="Rusch D."/>
            <person name="Podicherti R."/>
            <person name="Tsui H.-C.T."/>
            <person name="Winkler M.E."/>
        </authorList>
    </citation>
    <scope>NUCLEOTIDE SEQUENCE</scope>
</reference>
<dbReference type="Pfam" id="PF00300">
    <property type="entry name" value="His_Phos_1"/>
    <property type="match status" value="1"/>
</dbReference>
<keyword evidence="4" id="KW-0413">Isomerase</keyword>
<comment type="similarity">
    <text evidence="1">Belongs to the phosphoglycerate mutase family. BPG-dependent PGAM subfamily.</text>
</comment>
<dbReference type="GO" id="GO:0006096">
    <property type="term" value="P:glycolytic process"/>
    <property type="evidence" value="ECO:0007669"/>
    <property type="project" value="UniProtKB-KW"/>
</dbReference>
<dbReference type="PANTHER" id="PTHR11931">
    <property type="entry name" value="PHOSPHOGLYCERATE MUTASE"/>
    <property type="match status" value="1"/>
</dbReference>
<gene>
    <name evidence="5" type="ORF">METZ01_LOCUS55856</name>
</gene>
<evidence type="ECO:0000256" key="4">
    <source>
        <dbReference type="ARBA" id="ARBA00023235"/>
    </source>
</evidence>
<dbReference type="InterPro" id="IPR029033">
    <property type="entry name" value="His_PPase_superfam"/>
</dbReference>
<feature type="non-terminal residue" evidence="5">
    <location>
        <position position="1"/>
    </location>
</feature>
<accession>A0A381SFY7</accession>
<dbReference type="NCBIfam" id="TIGR01258">
    <property type="entry name" value="pgm_1"/>
    <property type="match status" value="1"/>
</dbReference>
<evidence type="ECO:0000256" key="3">
    <source>
        <dbReference type="ARBA" id="ARBA00023152"/>
    </source>
</evidence>
<evidence type="ECO:0000256" key="2">
    <source>
        <dbReference type="ARBA" id="ARBA00012028"/>
    </source>
</evidence>
<dbReference type="CDD" id="cd07067">
    <property type="entry name" value="HP_PGM_like"/>
    <property type="match status" value="1"/>
</dbReference>
<name>A0A381SFY7_9ZZZZ</name>
<dbReference type="SUPFAM" id="SSF53254">
    <property type="entry name" value="Phosphoglycerate mutase-like"/>
    <property type="match status" value="1"/>
</dbReference>
<dbReference type="InterPro" id="IPR005952">
    <property type="entry name" value="Phosphogly_mut1"/>
</dbReference>
<dbReference type="GO" id="GO:0004619">
    <property type="term" value="F:phosphoglycerate mutase activity"/>
    <property type="evidence" value="ECO:0007669"/>
    <property type="project" value="UniProtKB-EC"/>
</dbReference>